<evidence type="ECO:0000313" key="9">
    <source>
        <dbReference type="EMBL" id="CAD8673425.1"/>
    </source>
</evidence>
<reference evidence="9" key="1">
    <citation type="submission" date="2021-01" db="EMBL/GenBank/DDBJ databases">
        <authorList>
            <person name="Corre E."/>
            <person name="Pelletier E."/>
            <person name="Niang G."/>
            <person name="Scheremetjew M."/>
            <person name="Finn R."/>
            <person name="Kale V."/>
            <person name="Holt S."/>
            <person name="Cochrane G."/>
            <person name="Meng A."/>
            <person name="Brown T."/>
            <person name="Cohen L."/>
        </authorList>
    </citation>
    <scope>NUCLEOTIDE SEQUENCE</scope>
    <source>
        <strain evidence="9">SAG 11-49</strain>
    </source>
</reference>
<evidence type="ECO:0000256" key="2">
    <source>
        <dbReference type="ARBA" id="ARBA00022741"/>
    </source>
</evidence>
<organism evidence="9">
    <name type="scientific">Chlamydomonas leiostraca</name>
    <dbReference type="NCBI Taxonomy" id="1034604"/>
    <lineage>
        <taxon>Eukaryota</taxon>
        <taxon>Viridiplantae</taxon>
        <taxon>Chlorophyta</taxon>
        <taxon>core chlorophytes</taxon>
        <taxon>Chlorophyceae</taxon>
        <taxon>CS clade</taxon>
        <taxon>Chlamydomonadales</taxon>
        <taxon>Chlamydomonadaceae</taxon>
        <taxon>Chlamydomonas</taxon>
    </lineage>
</organism>
<dbReference type="SMART" id="SM01086">
    <property type="entry name" value="ClpB_D2-small"/>
    <property type="match status" value="1"/>
</dbReference>
<dbReference type="InterPro" id="IPR036628">
    <property type="entry name" value="Clp_N_dom_sf"/>
</dbReference>
<dbReference type="GO" id="GO:0034605">
    <property type="term" value="P:cellular response to heat"/>
    <property type="evidence" value="ECO:0007669"/>
    <property type="project" value="TreeGrafter"/>
</dbReference>
<dbReference type="EMBL" id="HBFB01010208">
    <property type="protein sequence ID" value="CAD8673425.1"/>
    <property type="molecule type" value="Transcribed_RNA"/>
</dbReference>
<dbReference type="GO" id="GO:0005737">
    <property type="term" value="C:cytoplasm"/>
    <property type="evidence" value="ECO:0007669"/>
    <property type="project" value="TreeGrafter"/>
</dbReference>
<accession>A0A7S0WMJ2</accession>
<evidence type="ECO:0000256" key="1">
    <source>
        <dbReference type="ARBA" id="ARBA00022737"/>
    </source>
</evidence>
<dbReference type="PANTHER" id="PTHR11638:SF185">
    <property type="entry name" value="ATP-DEPENDENT CLP PROTEASE ATP-BINDING SUBUNIT"/>
    <property type="match status" value="1"/>
</dbReference>
<dbReference type="InterPro" id="IPR018368">
    <property type="entry name" value="ClpA/B_CS1"/>
</dbReference>
<proteinExistence type="inferred from homology"/>
<dbReference type="InterPro" id="IPR003593">
    <property type="entry name" value="AAA+_ATPase"/>
</dbReference>
<dbReference type="Pfam" id="PF00004">
    <property type="entry name" value="AAA"/>
    <property type="match status" value="1"/>
</dbReference>
<dbReference type="InterPro" id="IPR004176">
    <property type="entry name" value="Clp_R_N"/>
</dbReference>
<dbReference type="InterPro" id="IPR028299">
    <property type="entry name" value="ClpA/B_CS2"/>
</dbReference>
<dbReference type="Gene3D" id="1.10.1780.10">
    <property type="entry name" value="Clp, N-terminal domain"/>
    <property type="match status" value="1"/>
</dbReference>
<name>A0A7S0WMJ2_9CHLO</name>
<protein>
    <recommendedName>
        <fullName evidence="8">Clp R domain-containing protein</fullName>
    </recommendedName>
</protein>
<dbReference type="InterPro" id="IPR019489">
    <property type="entry name" value="Clp_ATPase_C"/>
</dbReference>
<dbReference type="InterPro" id="IPR050130">
    <property type="entry name" value="ClpA_ClpB"/>
</dbReference>
<dbReference type="CDD" id="cd00009">
    <property type="entry name" value="AAA"/>
    <property type="match status" value="1"/>
</dbReference>
<evidence type="ECO:0000256" key="3">
    <source>
        <dbReference type="ARBA" id="ARBA00022840"/>
    </source>
</evidence>
<dbReference type="SUPFAM" id="SSF81923">
    <property type="entry name" value="Double Clp-N motif"/>
    <property type="match status" value="1"/>
</dbReference>
<evidence type="ECO:0000256" key="4">
    <source>
        <dbReference type="ARBA" id="ARBA00023186"/>
    </source>
</evidence>
<dbReference type="PROSITE" id="PS51903">
    <property type="entry name" value="CLP_R"/>
    <property type="match status" value="1"/>
</dbReference>
<evidence type="ECO:0000259" key="8">
    <source>
        <dbReference type="PROSITE" id="PS51903"/>
    </source>
</evidence>
<dbReference type="GO" id="GO:0005524">
    <property type="term" value="F:ATP binding"/>
    <property type="evidence" value="ECO:0007669"/>
    <property type="project" value="UniProtKB-KW"/>
</dbReference>
<feature type="domain" description="Clp R" evidence="8">
    <location>
        <begin position="73"/>
        <end position="217"/>
    </location>
</feature>
<comment type="similarity">
    <text evidence="6">Belongs to the ClpA/ClpB family.</text>
</comment>
<evidence type="ECO:0000256" key="6">
    <source>
        <dbReference type="RuleBase" id="RU004432"/>
    </source>
</evidence>
<dbReference type="Pfam" id="PF07724">
    <property type="entry name" value="AAA_2"/>
    <property type="match status" value="1"/>
</dbReference>
<dbReference type="InterPro" id="IPR027417">
    <property type="entry name" value="P-loop_NTPase"/>
</dbReference>
<dbReference type="SMART" id="SM00382">
    <property type="entry name" value="AAA"/>
    <property type="match status" value="2"/>
</dbReference>
<dbReference type="PROSITE" id="PS00871">
    <property type="entry name" value="CLPAB_2"/>
    <property type="match status" value="1"/>
</dbReference>
<dbReference type="CDD" id="cd19499">
    <property type="entry name" value="RecA-like_ClpB_Hsp104-like"/>
    <property type="match status" value="1"/>
</dbReference>
<dbReference type="Gene3D" id="4.10.860.10">
    <property type="entry name" value="UVR domain"/>
    <property type="match status" value="1"/>
</dbReference>
<evidence type="ECO:0000256" key="5">
    <source>
        <dbReference type="PROSITE-ProRule" id="PRU01251"/>
    </source>
</evidence>
<dbReference type="Pfam" id="PF10431">
    <property type="entry name" value="ClpB_D2-small"/>
    <property type="match status" value="1"/>
</dbReference>
<dbReference type="InterPro" id="IPR041546">
    <property type="entry name" value="ClpA/ClpB_AAA_lid"/>
</dbReference>
<dbReference type="AlphaFoldDB" id="A0A7S0WMJ2"/>
<dbReference type="PANTHER" id="PTHR11638">
    <property type="entry name" value="ATP-DEPENDENT CLP PROTEASE"/>
    <property type="match status" value="1"/>
</dbReference>
<dbReference type="InterPro" id="IPR003959">
    <property type="entry name" value="ATPase_AAA_core"/>
</dbReference>
<dbReference type="InterPro" id="IPR001270">
    <property type="entry name" value="ClpA/B"/>
</dbReference>
<dbReference type="Pfam" id="PF17871">
    <property type="entry name" value="AAA_lid_9"/>
    <property type="match status" value="1"/>
</dbReference>
<keyword evidence="1 5" id="KW-0677">Repeat</keyword>
<dbReference type="Gene3D" id="1.10.8.60">
    <property type="match status" value="2"/>
</dbReference>
<dbReference type="Pfam" id="PF02861">
    <property type="entry name" value="Clp_N"/>
    <property type="match status" value="1"/>
</dbReference>
<dbReference type="GO" id="GO:0016887">
    <property type="term" value="F:ATP hydrolysis activity"/>
    <property type="evidence" value="ECO:0007669"/>
    <property type="project" value="InterPro"/>
</dbReference>
<dbReference type="FunFam" id="3.40.50.300:FF:000025">
    <property type="entry name" value="ATP-dependent Clp protease subunit"/>
    <property type="match status" value="1"/>
</dbReference>
<dbReference type="Gene3D" id="3.40.50.300">
    <property type="entry name" value="P-loop containing nucleotide triphosphate hydrolases"/>
    <property type="match status" value="2"/>
</dbReference>
<dbReference type="PRINTS" id="PR00300">
    <property type="entry name" value="CLPPROTEASEA"/>
</dbReference>
<dbReference type="SUPFAM" id="SSF52540">
    <property type="entry name" value="P-loop containing nucleoside triphosphate hydrolases"/>
    <property type="match status" value="2"/>
</dbReference>
<sequence length="904" mass="99295">MQTSLIPQRASALLTGRVGQCPPRAIRRAMRNTSKVTCLLVHQRVPSGPSTSSARQLQVTRYSRRTVKVSAVFEKFTERSIKSVMIAQQEAKLLGAAEVSTEHILLGLISEETNSKNGYLNSGLSLERAKAQVEAFSGGKKRPVPTGESIPFSRDVRRTFEAATNECKKAGVNFISPEHILLAMLNMHDSTGRRIFESLSVDCDGLKAEAQKRLKGDAEAEQPKKKRSAEKEGPKMMDEYCKDLCAEVRAGHIDPVIGREREVARVTQILARRTKNNPILLGEPGVGKTAIAEGLAHAIVNRRNPDGSPLPTFLHNKRILQLDVGLIIAGAKERGELENRVTKMISEIREAGNVVLMIDEVHTLVGAGSVGRGGGGGGGLDISNLIKPALARGEFQVMGATTIDEHRKYIERDAALERRFQPVYVDEPTEAQTLEILKGLRERYERHHHVVYSPDALDAAVRLSHKYIADRHLPDKAIDLLDEAGSRVRIQAYSVRKSLNVTESPKVQEYLQVMDTKDEALKDALYEEAVILRKRENDYRVELSGPADKGASLPLVDVGDIEAVVAAWTGIPVERMGEDEKDKLRRLSSVLKERLIGQDEPVEAVAAALMRARCGLKDPNRPVASLLLVGPTGVGKTELAKVLAEQYFGSRDAMIRLDMSEYMEKHAVSRLIGAPPGYVGYDEGGQLTEAVRRRPYSVILFDEVEKAHADVFNVLLQVLDDGRVTDSQGRVVSFKNAIIIMTSNLGSAAIFEADGDKGEMKSMVMNAVRGHFRPEFINRIDEFIIFDPLGQEQIKSIVRLQAKRVGERLAEKKMRLELADSGVDYLARVGYDPVYGARPVKRAVQRELETTLAKALLRGDFGEDDTVVVEADDHGLILRKGPKVGANGTGAAAPAVAAGRSGQR</sequence>
<evidence type="ECO:0000256" key="7">
    <source>
        <dbReference type="SAM" id="MobiDB-lite"/>
    </source>
</evidence>
<keyword evidence="4 6" id="KW-0143">Chaperone</keyword>
<gene>
    <name evidence="9" type="ORF">CLEI1391_LOCUS5808</name>
</gene>
<dbReference type="PROSITE" id="PS00870">
    <property type="entry name" value="CLPAB_1"/>
    <property type="match status" value="1"/>
</dbReference>
<feature type="region of interest" description="Disordered" evidence="7">
    <location>
        <begin position="212"/>
        <end position="233"/>
    </location>
</feature>
<keyword evidence="2 6" id="KW-0547">Nucleotide-binding</keyword>
<keyword evidence="3 6" id="KW-0067">ATP-binding</keyword>